<dbReference type="InterPro" id="IPR038468">
    <property type="entry name" value="MmpS_C"/>
</dbReference>
<gene>
    <name evidence="3" type="ORF">SAMN05216267_101856</name>
</gene>
<accession>A0A1H8M8A7</accession>
<reference evidence="3 4" key="1">
    <citation type="submission" date="2016-10" db="EMBL/GenBank/DDBJ databases">
        <authorList>
            <person name="de Groot N.N."/>
        </authorList>
    </citation>
    <scope>NUCLEOTIDE SEQUENCE [LARGE SCALE GENOMIC DNA]</scope>
    <source>
        <strain evidence="3 4">CGMCC 4.2026</strain>
    </source>
</reference>
<name>A0A1H8M8A7_9ACTN</name>
<keyword evidence="2" id="KW-0472">Membrane</keyword>
<evidence type="ECO:0000313" key="4">
    <source>
        <dbReference type="Proteomes" id="UP000181951"/>
    </source>
</evidence>
<dbReference type="AlphaFoldDB" id="A0A1H8M8A7"/>
<proteinExistence type="predicted"/>
<evidence type="ECO:0008006" key="5">
    <source>
        <dbReference type="Google" id="ProtNLM"/>
    </source>
</evidence>
<feature type="transmembrane region" description="Helical" evidence="2">
    <location>
        <begin position="40"/>
        <end position="60"/>
    </location>
</feature>
<evidence type="ECO:0000256" key="2">
    <source>
        <dbReference type="SAM" id="Phobius"/>
    </source>
</evidence>
<dbReference type="Gene3D" id="2.60.40.2880">
    <property type="entry name" value="MmpS1-5, C-terminal soluble domain"/>
    <property type="match status" value="1"/>
</dbReference>
<organism evidence="3 4">
    <name type="scientific">Actinacidiphila rubida</name>
    <dbReference type="NCBI Taxonomy" id="310780"/>
    <lineage>
        <taxon>Bacteria</taxon>
        <taxon>Bacillati</taxon>
        <taxon>Actinomycetota</taxon>
        <taxon>Actinomycetes</taxon>
        <taxon>Kitasatosporales</taxon>
        <taxon>Streptomycetaceae</taxon>
        <taxon>Actinacidiphila</taxon>
    </lineage>
</organism>
<feature type="region of interest" description="Disordered" evidence="1">
    <location>
        <begin position="1"/>
        <end position="36"/>
    </location>
</feature>
<sequence length="160" mass="16301">MRPEPEPEPEPAAAQPVAAEGPGVPPPGGHHLTPPPRRKWPWVVGLLALLIVGAITALAVSANHQATQSVTVRYSVTGTAHSVGIAYSTYDNQVISQTKVTAATLPWNKVITTDGFTHGGALTVTLGASGGTASCTVVADGKTYTATASGPHSAAQCRGF</sequence>
<dbReference type="EMBL" id="FODD01000018">
    <property type="protein sequence ID" value="SEO13563.1"/>
    <property type="molecule type" value="Genomic_DNA"/>
</dbReference>
<keyword evidence="2" id="KW-0812">Transmembrane</keyword>
<evidence type="ECO:0000256" key="1">
    <source>
        <dbReference type="SAM" id="MobiDB-lite"/>
    </source>
</evidence>
<evidence type="ECO:0000313" key="3">
    <source>
        <dbReference type="EMBL" id="SEO13563.1"/>
    </source>
</evidence>
<keyword evidence="2" id="KW-1133">Transmembrane helix</keyword>
<keyword evidence="4" id="KW-1185">Reference proteome</keyword>
<protein>
    <recommendedName>
        <fullName evidence="5">MmpS family membrane protein</fullName>
    </recommendedName>
</protein>
<dbReference type="Proteomes" id="UP000181951">
    <property type="component" value="Unassembled WGS sequence"/>
</dbReference>
<feature type="compositionally biased region" description="Low complexity" evidence="1">
    <location>
        <begin position="11"/>
        <end position="22"/>
    </location>
</feature>